<keyword evidence="6" id="KW-0256">Endoplasmic reticulum</keyword>
<evidence type="ECO:0000256" key="6">
    <source>
        <dbReference type="RuleBase" id="RU367078"/>
    </source>
</evidence>
<keyword evidence="9" id="KW-1185">Reference proteome</keyword>
<comment type="catalytic activity">
    <reaction evidence="6">
        <text>a di-trans,poly-cis-dolichyl diphosphate + H2O = a di-trans,poly-cis-dolichyl phosphate + phosphate + H(+)</text>
        <dbReference type="Rhea" id="RHEA:14385"/>
        <dbReference type="Rhea" id="RHEA-COMP:19498"/>
        <dbReference type="Rhea" id="RHEA-COMP:19506"/>
        <dbReference type="ChEBI" id="CHEBI:15377"/>
        <dbReference type="ChEBI" id="CHEBI:15378"/>
        <dbReference type="ChEBI" id="CHEBI:43474"/>
        <dbReference type="ChEBI" id="CHEBI:57497"/>
        <dbReference type="ChEBI" id="CHEBI:57683"/>
        <dbReference type="EC" id="3.6.1.43"/>
    </reaction>
</comment>
<dbReference type="SMART" id="SM00014">
    <property type="entry name" value="acidPPc"/>
    <property type="match status" value="1"/>
</dbReference>
<dbReference type="CDD" id="cd03382">
    <property type="entry name" value="PAP2_dolichyldiphosphatase"/>
    <property type="match status" value="1"/>
</dbReference>
<evidence type="ECO:0000259" key="7">
    <source>
        <dbReference type="SMART" id="SM00014"/>
    </source>
</evidence>
<dbReference type="Pfam" id="PF01569">
    <property type="entry name" value="PAP2"/>
    <property type="match status" value="1"/>
</dbReference>
<evidence type="ECO:0000313" key="8">
    <source>
        <dbReference type="EMBL" id="KAK5087586.1"/>
    </source>
</evidence>
<comment type="function">
    <text evidence="6">Required for efficient N-glycosylation. Necessary for maintaining optimal levels of dolichol-linked oligosaccharides. Hydrolyzes dolichyl pyrophosphate at a very high rate and dolichyl monophosphate at a much lower rate. Does not act on phosphatidate.</text>
</comment>
<sequence length="239" mass="27160">MDAELTSLSLTHVRYDPSDHLSHLSAWLALVPQALCVIYVTLIWSTREIEVLLMFAGQMACELLNFGLKRWIKEERPQQMHGKGYGMPSSHSQFVSFFSISLALFLLVRHRPSDGHQSSNNVPGAAIYPTYKQSSLLERLLLSLLAMAGAASVCVSRIYLSYHTPKQVMVGVAAGAIFALLWFVSTTILRRSGWVEWSLETQLARLVRMRDLIVTEDLQDAGWARWDERRKLMKHKKKT</sequence>
<dbReference type="InterPro" id="IPR039667">
    <property type="entry name" value="Dolichyldiphosphatase_PAP2"/>
</dbReference>
<evidence type="ECO:0000313" key="9">
    <source>
        <dbReference type="Proteomes" id="UP001345013"/>
    </source>
</evidence>
<dbReference type="SUPFAM" id="SSF48317">
    <property type="entry name" value="Acid phosphatase/Vanadium-dependent haloperoxidase"/>
    <property type="match status" value="1"/>
</dbReference>
<evidence type="ECO:0000256" key="5">
    <source>
        <dbReference type="ARBA" id="ARBA00023136"/>
    </source>
</evidence>
<dbReference type="Gene3D" id="1.20.144.10">
    <property type="entry name" value="Phosphatidic acid phosphatase type 2/haloperoxidase"/>
    <property type="match status" value="1"/>
</dbReference>
<feature type="transmembrane region" description="Helical" evidence="6">
    <location>
        <begin position="168"/>
        <end position="189"/>
    </location>
</feature>
<keyword evidence="5 6" id="KW-0472">Membrane</keyword>
<dbReference type="PANTHER" id="PTHR11247:SF1">
    <property type="entry name" value="DOLICHYLDIPHOSPHATASE 1"/>
    <property type="match status" value="1"/>
</dbReference>
<gene>
    <name evidence="8" type="ORF">LTR24_006546</name>
</gene>
<protein>
    <recommendedName>
        <fullName evidence="6">Dolichyldiphosphatase</fullName>
        <ecNumber evidence="6">3.6.1.43</ecNumber>
    </recommendedName>
</protein>
<organism evidence="8 9">
    <name type="scientific">Lithohypha guttulata</name>
    <dbReference type="NCBI Taxonomy" id="1690604"/>
    <lineage>
        <taxon>Eukaryota</taxon>
        <taxon>Fungi</taxon>
        <taxon>Dikarya</taxon>
        <taxon>Ascomycota</taxon>
        <taxon>Pezizomycotina</taxon>
        <taxon>Eurotiomycetes</taxon>
        <taxon>Chaetothyriomycetidae</taxon>
        <taxon>Chaetothyriales</taxon>
        <taxon>Trichomeriaceae</taxon>
        <taxon>Lithohypha</taxon>
    </lineage>
</organism>
<evidence type="ECO:0000256" key="1">
    <source>
        <dbReference type="ARBA" id="ARBA00004141"/>
    </source>
</evidence>
<comment type="subcellular location">
    <subcellularLocation>
        <location evidence="6">Endoplasmic reticulum membrane</location>
        <topology evidence="6">Multi-pass membrane protein</topology>
    </subcellularLocation>
    <subcellularLocation>
        <location evidence="1">Membrane</location>
        <topology evidence="1">Multi-pass membrane protein</topology>
    </subcellularLocation>
</comment>
<evidence type="ECO:0000256" key="3">
    <source>
        <dbReference type="ARBA" id="ARBA00022801"/>
    </source>
</evidence>
<name>A0ABR0K622_9EURO</name>
<comment type="pathway">
    <text evidence="6">Protein modification; protein glycosylation.</text>
</comment>
<evidence type="ECO:0000256" key="2">
    <source>
        <dbReference type="ARBA" id="ARBA00022692"/>
    </source>
</evidence>
<feature type="transmembrane region" description="Helical" evidence="6">
    <location>
        <begin position="24"/>
        <end position="44"/>
    </location>
</feature>
<dbReference type="PANTHER" id="PTHR11247">
    <property type="entry name" value="PALMITOYL-PROTEIN THIOESTERASE/DOLICHYLDIPHOSPHATASE 1"/>
    <property type="match status" value="1"/>
</dbReference>
<dbReference type="InterPro" id="IPR036938">
    <property type="entry name" value="PAP2/HPO_sf"/>
</dbReference>
<accession>A0ABR0K622</accession>
<proteinExistence type="inferred from homology"/>
<dbReference type="EMBL" id="JAVRRG010000086">
    <property type="protein sequence ID" value="KAK5087586.1"/>
    <property type="molecule type" value="Genomic_DNA"/>
</dbReference>
<keyword evidence="2 6" id="KW-0812">Transmembrane</keyword>
<keyword evidence="3 6" id="KW-0378">Hydrolase</keyword>
<dbReference type="EC" id="3.6.1.43" evidence="6"/>
<dbReference type="InterPro" id="IPR000326">
    <property type="entry name" value="PAP2/HPO"/>
</dbReference>
<dbReference type="Proteomes" id="UP001345013">
    <property type="component" value="Unassembled WGS sequence"/>
</dbReference>
<feature type="transmembrane region" description="Helical" evidence="6">
    <location>
        <begin position="140"/>
        <end position="162"/>
    </location>
</feature>
<comment type="similarity">
    <text evidence="6">Belongs to the dolichyldiphosphatase family.</text>
</comment>
<keyword evidence="4 6" id="KW-1133">Transmembrane helix</keyword>
<reference evidence="8 9" key="1">
    <citation type="submission" date="2023-08" db="EMBL/GenBank/DDBJ databases">
        <title>Black Yeasts Isolated from many extreme environments.</title>
        <authorList>
            <person name="Coleine C."/>
            <person name="Stajich J.E."/>
            <person name="Selbmann L."/>
        </authorList>
    </citation>
    <scope>NUCLEOTIDE SEQUENCE [LARGE SCALE GENOMIC DNA]</scope>
    <source>
        <strain evidence="8 9">CCFEE 5885</strain>
    </source>
</reference>
<feature type="domain" description="Phosphatidic acid phosphatase type 2/haloperoxidase" evidence="7">
    <location>
        <begin position="51"/>
        <end position="183"/>
    </location>
</feature>
<comment type="caution">
    <text evidence="8">The sequence shown here is derived from an EMBL/GenBank/DDBJ whole genome shotgun (WGS) entry which is preliminary data.</text>
</comment>
<evidence type="ECO:0000256" key="4">
    <source>
        <dbReference type="ARBA" id="ARBA00022989"/>
    </source>
</evidence>